<feature type="domain" description="Spt4/RpoE2 zinc finger" evidence="13">
    <location>
        <begin position="11"/>
        <end position="88"/>
    </location>
</feature>
<evidence type="ECO:0000259" key="13">
    <source>
        <dbReference type="SMART" id="SM01389"/>
    </source>
</evidence>
<evidence type="ECO:0000256" key="11">
    <source>
        <dbReference type="ARBA" id="ARBA00023242"/>
    </source>
</evidence>
<evidence type="ECO:0000256" key="6">
    <source>
        <dbReference type="ARBA" id="ARBA00022771"/>
    </source>
</evidence>
<keyword evidence="8" id="KW-0805">Transcription regulation</keyword>
<keyword evidence="7" id="KW-0862">Zinc</keyword>
<dbReference type="Proteomes" id="UP000225706">
    <property type="component" value="Unassembled WGS sequence"/>
</dbReference>
<evidence type="ECO:0000256" key="8">
    <source>
        <dbReference type="ARBA" id="ARBA00023015"/>
    </source>
</evidence>
<evidence type="ECO:0000256" key="5">
    <source>
        <dbReference type="ARBA" id="ARBA00022723"/>
    </source>
</evidence>
<keyword evidence="9" id="KW-0010">Activator</keyword>
<evidence type="ECO:0000313" key="15">
    <source>
        <dbReference type="Proteomes" id="UP000225706"/>
    </source>
</evidence>
<dbReference type="GO" id="GO:0032044">
    <property type="term" value="C:DSIF complex"/>
    <property type="evidence" value="ECO:0007669"/>
    <property type="project" value="TreeGrafter"/>
</dbReference>
<dbReference type="GO" id="GO:0006355">
    <property type="term" value="P:regulation of DNA-templated transcription"/>
    <property type="evidence" value="ECO:0007669"/>
    <property type="project" value="InterPro"/>
</dbReference>
<keyword evidence="6" id="KW-0863">Zinc-finger</keyword>
<comment type="function">
    <text evidence="12">Component of the DRB sensitivity-inducing factor complex (DSIF complex), which regulates transcription elongation by RNA polymerase II.</text>
</comment>
<keyword evidence="11 12" id="KW-0539">Nucleus</keyword>
<evidence type="ECO:0000256" key="12">
    <source>
        <dbReference type="PIRNR" id="PIRNR025023"/>
    </source>
</evidence>
<dbReference type="PANTHER" id="PTHR12882:SF1">
    <property type="entry name" value="TRANSCRIPTION ELONGATION FACTOR SPT4"/>
    <property type="match status" value="1"/>
</dbReference>
<keyword evidence="15" id="KW-1185">Reference proteome</keyword>
<dbReference type="InterPro" id="IPR009287">
    <property type="entry name" value="Spt4"/>
</dbReference>
<comment type="caution">
    <text evidence="14">The sequence shown here is derived from an EMBL/GenBank/DDBJ whole genome shotgun (WGS) entry which is preliminary data.</text>
</comment>
<dbReference type="AlphaFoldDB" id="A0A2B4S4J8"/>
<dbReference type="InterPro" id="IPR029040">
    <property type="entry name" value="RPABC4/Spt4"/>
</dbReference>
<keyword evidence="5" id="KW-0479">Metal-binding</keyword>
<dbReference type="GO" id="GO:0008270">
    <property type="term" value="F:zinc ion binding"/>
    <property type="evidence" value="ECO:0007669"/>
    <property type="project" value="UniProtKB-KW"/>
</dbReference>
<evidence type="ECO:0000256" key="1">
    <source>
        <dbReference type="ARBA" id="ARBA00004123"/>
    </source>
</evidence>
<evidence type="ECO:0000256" key="2">
    <source>
        <dbReference type="ARBA" id="ARBA00010464"/>
    </source>
</evidence>
<keyword evidence="10 12" id="KW-0804">Transcription</keyword>
<organism evidence="14 15">
    <name type="scientific">Stylophora pistillata</name>
    <name type="common">Smooth cauliflower coral</name>
    <dbReference type="NCBI Taxonomy" id="50429"/>
    <lineage>
        <taxon>Eukaryota</taxon>
        <taxon>Metazoa</taxon>
        <taxon>Cnidaria</taxon>
        <taxon>Anthozoa</taxon>
        <taxon>Hexacorallia</taxon>
        <taxon>Scleractinia</taxon>
        <taxon>Astrocoeniina</taxon>
        <taxon>Pocilloporidae</taxon>
        <taxon>Stylophora</taxon>
    </lineage>
</organism>
<dbReference type="CDD" id="cd07973">
    <property type="entry name" value="Spt4"/>
    <property type="match status" value="1"/>
</dbReference>
<dbReference type="PIRSF" id="PIRSF025023">
    <property type="entry name" value="Spt4"/>
    <property type="match status" value="1"/>
</dbReference>
<dbReference type="InterPro" id="IPR022800">
    <property type="entry name" value="Spt4/RpoE2_Znf"/>
</dbReference>
<dbReference type="GO" id="GO:0003746">
    <property type="term" value="F:translation elongation factor activity"/>
    <property type="evidence" value="ECO:0007669"/>
    <property type="project" value="UniProtKB-KW"/>
</dbReference>
<evidence type="ECO:0000313" key="14">
    <source>
        <dbReference type="EMBL" id="PFX23385.1"/>
    </source>
</evidence>
<reference evidence="15" key="1">
    <citation type="journal article" date="2017" name="bioRxiv">
        <title>Comparative analysis of the genomes of Stylophora pistillata and Acropora digitifera provides evidence for extensive differences between species of corals.</title>
        <authorList>
            <person name="Voolstra C.R."/>
            <person name="Li Y."/>
            <person name="Liew Y.J."/>
            <person name="Baumgarten S."/>
            <person name="Zoccola D."/>
            <person name="Flot J.-F."/>
            <person name="Tambutte S."/>
            <person name="Allemand D."/>
            <person name="Aranda M."/>
        </authorList>
    </citation>
    <scope>NUCLEOTIDE SEQUENCE [LARGE SCALE GENOMIC DNA]</scope>
</reference>
<evidence type="ECO:0000256" key="7">
    <source>
        <dbReference type="ARBA" id="ARBA00022833"/>
    </source>
</evidence>
<keyword evidence="4" id="KW-0678">Repressor</keyword>
<dbReference type="SMART" id="SM01389">
    <property type="entry name" value="Spt4"/>
    <property type="match status" value="1"/>
</dbReference>
<dbReference type="STRING" id="50429.A0A2B4S4J8"/>
<comment type="subcellular location">
    <subcellularLocation>
        <location evidence="1 12">Nucleus</location>
    </subcellularLocation>
</comment>
<evidence type="ECO:0000256" key="4">
    <source>
        <dbReference type="ARBA" id="ARBA00022491"/>
    </source>
</evidence>
<dbReference type="OrthoDB" id="248751at2759"/>
<proteinExistence type="inferred from homology"/>
<name>A0A2B4S4J8_STYPI</name>
<protein>
    <recommendedName>
        <fullName evidence="3 12">Transcription elongation factor SPT4</fullName>
    </recommendedName>
</protein>
<dbReference type="SUPFAM" id="SSF63393">
    <property type="entry name" value="RNA polymerase subunits"/>
    <property type="match status" value="1"/>
</dbReference>
<dbReference type="Gene3D" id="3.30.40.210">
    <property type="match status" value="1"/>
</dbReference>
<keyword evidence="14" id="KW-0648">Protein biosynthesis</keyword>
<gene>
    <name evidence="14" type="primary">supt4h1</name>
    <name evidence="14" type="ORF">AWC38_SpisGene12084</name>
</gene>
<evidence type="ECO:0000256" key="9">
    <source>
        <dbReference type="ARBA" id="ARBA00023159"/>
    </source>
</evidence>
<keyword evidence="14" id="KW-0251">Elongation factor</keyword>
<dbReference type="InterPro" id="IPR038510">
    <property type="entry name" value="Spt4_sf"/>
</dbReference>
<evidence type="ECO:0000256" key="3">
    <source>
        <dbReference type="ARBA" id="ARBA00020182"/>
    </source>
</evidence>
<sequence>MESVPKELRNLRACLLCSLVKTLEQFEYDGCDNCEKFLRLKNNKENILTCTSANFDGIISLMTPEDSWVARWQRIDTLVRGCYAISVSGKLPGHVVRELKARGVTYRTRDRTNQ</sequence>
<accession>A0A2B4S4J8</accession>
<dbReference type="EMBL" id="LSMT01000209">
    <property type="protein sequence ID" value="PFX23385.1"/>
    <property type="molecule type" value="Genomic_DNA"/>
</dbReference>
<dbReference type="Pfam" id="PF06093">
    <property type="entry name" value="Spt4"/>
    <property type="match status" value="1"/>
</dbReference>
<comment type="similarity">
    <text evidence="2 12">Belongs to the SPT4 family.</text>
</comment>
<dbReference type="FunFam" id="3.30.40.210:FF:000001">
    <property type="entry name" value="Transcription elongation factor SPT4"/>
    <property type="match status" value="1"/>
</dbReference>
<evidence type="ECO:0000256" key="10">
    <source>
        <dbReference type="ARBA" id="ARBA00023163"/>
    </source>
</evidence>
<dbReference type="PANTHER" id="PTHR12882">
    <property type="entry name" value="SUPPRESSOR OF TY 4"/>
    <property type="match status" value="1"/>
</dbReference>
<dbReference type="GO" id="GO:0140673">
    <property type="term" value="P:transcription elongation-coupled chromatin remodeling"/>
    <property type="evidence" value="ECO:0007669"/>
    <property type="project" value="InterPro"/>
</dbReference>
<dbReference type="GO" id="GO:0000993">
    <property type="term" value="F:RNA polymerase II complex binding"/>
    <property type="evidence" value="ECO:0007669"/>
    <property type="project" value="TreeGrafter"/>
</dbReference>